<dbReference type="Proteomes" id="UP000095287">
    <property type="component" value="Unplaced"/>
</dbReference>
<organism evidence="2 3">
    <name type="scientific">Steinernema glaseri</name>
    <dbReference type="NCBI Taxonomy" id="37863"/>
    <lineage>
        <taxon>Eukaryota</taxon>
        <taxon>Metazoa</taxon>
        <taxon>Ecdysozoa</taxon>
        <taxon>Nematoda</taxon>
        <taxon>Chromadorea</taxon>
        <taxon>Rhabditida</taxon>
        <taxon>Tylenchina</taxon>
        <taxon>Panagrolaimomorpha</taxon>
        <taxon>Strongyloidoidea</taxon>
        <taxon>Steinernematidae</taxon>
        <taxon>Steinernema</taxon>
    </lineage>
</organism>
<name>A0A1I7ZJ96_9BILA</name>
<evidence type="ECO:0000313" key="2">
    <source>
        <dbReference type="Proteomes" id="UP000095287"/>
    </source>
</evidence>
<evidence type="ECO:0000256" key="1">
    <source>
        <dbReference type="SAM" id="MobiDB-lite"/>
    </source>
</evidence>
<dbReference type="WBParaSite" id="L893_g2685.t1">
    <property type="protein sequence ID" value="L893_g2685.t1"/>
    <property type="gene ID" value="L893_g2685"/>
</dbReference>
<keyword evidence="2" id="KW-1185">Reference proteome</keyword>
<evidence type="ECO:0000313" key="3">
    <source>
        <dbReference type="WBParaSite" id="L893_g2685.t1"/>
    </source>
</evidence>
<dbReference type="AlphaFoldDB" id="A0A1I7ZJ96"/>
<proteinExistence type="predicted"/>
<protein>
    <submittedName>
        <fullName evidence="3">FBA_2 domain-containing protein</fullName>
    </submittedName>
</protein>
<feature type="region of interest" description="Disordered" evidence="1">
    <location>
        <begin position="27"/>
        <end position="62"/>
    </location>
</feature>
<accession>A0A1I7ZJ96</accession>
<reference evidence="3" key="1">
    <citation type="submission" date="2016-11" db="UniProtKB">
        <authorList>
            <consortium name="WormBaseParasite"/>
        </authorList>
    </citation>
    <scope>IDENTIFICATION</scope>
</reference>
<sequence>MDELKEMKLVQNARLRTAGAEVDNLEELDLLDTEAESKASIGPAGQEGSEDEEANPLTTSQRVDDASPARFGMACVPFAFRESVCATLEEYSLWTVRFLFDAPSWSRIAGKVYDQIKHFEMEMKVDGPKEVSCKSSINLEEARKSKYLKCSRLSITSYYADDMDDGMTWNVNFRTLLSLVPVEAIQISWMNSAYIDSYFNQISPCYLRDLGITSCTFNAARPLCTWVKKMLANKCLSSLIITYNSFVEPMDPEDDFQEELYDALVHGEFFTDVAIYMNKFFRNVDISFFKRVLDFWLVSEEGFQGRHRVTLDAYATRFKRMKVIKDLYKFGEGDKLFHASGCQSAKISCRYKILHLQFFC</sequence>